<dbReference type="AlphaFoldDB" id="A0A413RPT2"/>
<name>A0A413RPT2_9CELL</name>
<keyword evidence="1" id="KW-1133">Transmembrane helix</keyword>
<evidence type="ECO:0000256" key="1">
    <source>
        <dbReference type="SAM" id="Phobius"/>
    </source>
</evidence>
<keyword evidence="1" id="KW-0812">Transmembrane</keyword>
<comment type="caution">
    <text evidence="2">The sequence shown here is derived from an EMBL/GenBank/DDBJ whole genome shotgun (WGS) entry which is preliminary data.</text>
</comment>
<keyword evidence="1" id="KW-0472">Membrane</keyword>
<organism evidence="2 3">
    <name type="scientific">Cellulomonas rhizosphaerae</name>
    <dbReference type="NCBI Taxonomy" id="2293719"/>
    <lineage>
        <taxon>Bacteria</taxon>
        <taxon>Bacillati</taxon>
        <taxon>Actinomycetota</taxon>
        <taxon>Actinomycetes</taxon>
        <taxon>Micrococcales</taxon>
        <taxon>Cellulomonadaceae</taxon>
        <taxon>Cellulomonas</taxon>
    </lineage>
</organism>
<protein>
    <submittedName>
        <fullName evidence="2">Peptidase</fullName>
    </submittedName>
</protein>
<dbReference type="Proteomes" id="UP000283374">
    <property type="component" value="Unassembled WGS sequence"/>
</dbReference>
<reference evidence="2 3" key="1">
    <citation type="submission" date="2018-08" db="EMBL/GenBank/DDBJ databases">
        <title>Cellulomonas rhizosphaerae sp. nov., a novel actinomycete isolated from soil.</title>
        <authorList>
            <person name="Tian Y."/>
        </authorList>
    </citation>
    <scope>NUCLEOTIDE SEQUENCE [LARGE SCALE GENOMIC DNA]</scope>
    <source>
        <strain evidence="2 3">NEAU-TCZ24</strain>
    </source>
</reference>
<evidence type="ECO:0000313" key="3">
    <source>
        <dbReference type="Proteomes" id="UP000283374"/>
    </source>
</evidence>
<evidence type="ECO:0000313" key="2">
    <source>
        <dbReference type="EMBL" id="RHA43985.1"/>
    </source>
</evidence>
<dbReference type="OrthoDB" id="3783029at2"/>
<dbReference type="EMBL" id="QWKP01000126">
    <property type="protein sequence ID" value="RHA43985.1"/>
    <property type="molecule type" value="Genomic_DNA"/>
</dbReference>
<sequence>MLLAPGQAMASGAVRAADPTPSQSAAAPTPSPTVYGCLVGEDEYGTKLPCELRVEVLTPICDNEVPKLRYKVVAIGSPNTKVTITWVNPSGPDVVQADLPLEGTVLWPGAVQDASGRGIDWPGWRLENGVWVEGDEFDWVRPSVSVLFQVNPEMTVNVAYPPSSPKCLTNPPQVLVNTPSPSPTTPDTEVLVDNPLPPEVAATGSNVAPLLIGAGILVGGGLIVVLLVNRQRRAGQS</sequence>
<accession>A0A413RPT2</accession>
<feature type="transmembrane region" description="Helical" evidence="1">
    <location>
        <begin position="207"/>
        <end position="228"/>
    </location>
</feature>
<proteinExistence type="predicted"/>
<keyword evidence="3" id="KW-1185">Reference proteome</keyword>
<gene>
    <name evidence="2" type="ORF">D1825_03560</name>
</gene>